<evidence type="ECO:0000256" key="1">
    <source>
        <dbReference type="ARBA" id="ARBA00008542"/>
    </source>
</evidence>
<dbReference type="KEGG" id="loi:92357574"/>
<dbReference type="SUPFAM" id="SSF52317">
    <property type="entry name" value="Class I glutamine amidotransferase-like"/>
    <property type="match status" value="1"/>
</dbReference>
<dbReference type="InterPro" id="IPR006286">
    <property type="entry name" value="C56_PfpI-like"/>
</dbReference>
<comment type="caution">
    <text evidence="3">The sequence shown here is derived from an EMBL/GenBank/DDBJ whole genome shotgun (WGS) entry which is preliminary data.</text>
</comment>
<dbReference type="GeneID" id="92357574"/>
<gene>
    <name evidence="3" type="ORF">LSCM4_01592</name>
</gene>
<organism evidence="3 4">
    <name type="scientific">Leishmania orientalis</name>
    <dbReference type="NCBI Taxonomy" id="2249476"/>
    <lineage>
        <taxon>Eukaryota</taxon>
        <taxon>Discoba</taxon>
        <taxon>Euglenozoa</taxon>
        <taxon>Kinetoplastea</taxon>
        <taxon>Metakinetoplastina</taxon>
        <taxon>Trypanosomatida</taxon>
        <taxon>Trypanosomatidae</taxon>
        <taxon>Leishmaniinae</taxon>
        <taxon>Leishmania</taxon>
    </lineage>
</organism>
<feature type="domain" description="DJ-1/PfpI" evidence="2">
    <location>
        <begin position="22"/>
        <end position="141"/>
    </location>
</feature>
<dbReference type="InterPro" id="IPR029062">
    <property type="entry name" value="Class_I_gatase-like"/>
</dbReference>
<accession>A0A836G257</accession>
<dbReference type="RefSeq" id="XP_067059331.1">
    <property type="nucleotide sequence ID" value="XM_067203640.1"/>
</dbReference>
<dbReference type="InterPro" id="IPR002818">
    <property type="entry name" value="DJ-1/PfpI"/>
</dbReference>
<sequence length="160" mass="17784">MSFTLKEKKGDIIATAIHDFTDRQAYVEQRGHHFFITKTFDEVDAREYQGLYVCGGSAPEYIPLNQKVLELTRYFFDKNLPVAAISHGIQVLIAAGITKSRTMTCYPAVSPDLKIAGGEYKEVLHTEAVTDGNLITSPAWLGHQALLSGFYKLLGIKISM</sequence>
<dbReference type="PANTHER" id="PTHR42733:SF2">
    <property type="entry name" value="DJ-1_THIJ_PFPI FAMILY PROTEIN"/>
    <property type="match status" value="1"/>
</dbReference>
<name>A0A836G257_9TRYP</name>
<proteinExistence type="inferred from homology"/>
<dbReference type="PANTHER" id="PTHR42733">
    <property type="entry name" value="DJ-1 PROTEIN"/>
    <property type="match status" value="1"/>
</dbReference>
<comment type="similarity">
    <text evidence="1">Belongs to the peptidase C56 family.</text>
</comment>
<evidence type="ECO:0000313" key="3">
    <source>
        <dbReference type="EMBL" id="KAG5466441.1"/>
    </source>
</evidence>
<dbReference type="AlphaFoldDB" id="A0A836G257"/>
<reference evidence="4" key="2">
    <citation type="journal article" date="2021" name="Sci. Data">
        <title>Chromosome-scale genome sequencing, assembly and annotation of six genomes from subfamily Leishmaniinae.</title>
        <authorList>
            <person name="Almutairi H."/>
            <person name="Urbaniak M.D."/>
            <person name="Bates M.D."/>
            <person name="Jariyapan N."/>
            <person name="Kwakye-Nuako G."/>
            <person name="Thomaz Soccol V."/>
            <person name="Al-Salem W.S."/>
            <person name="Dillon R.J."/>
            <person name="Bates P.A."/>
            <person name="Gatherer D."/>
        </authorList>
    </citation>
    <scope>NUCLEOTIDE SEQUENCE [LARGE SCALE GENOMIC DNA]</scope>
</reference>
<evidence type="ECO:0000313" key="4">
    <source>
        <dbReference type="Proteomes" id="UP000674143"/>
    </source>
</evidence>
<dbReference type="Pfam" id="PF01965">
    <property type="entry name" value="DJ-1_PfpI"/>
    <property type="match status" value="1"/>
</dbReference>
<dbReference type="EMBL" id="JAFHLR010000035">
    <property type="protein sequence ID" value="KAG5466441.1"/>
    <property type="molecule type" value="Genomic_DNA"/>
</dbReference>
<evidence type="ECO:0000259" key="2">
    <source>
        <dbReference type="Pfam" id="PF01965"/>
    </source>
</evidence>
<dbReference type="Gene3D" id="3.40.50.880">
    <property type="match status" value="1"/>
</dbReference>
<protein>
    <recommendedName>
        <fullName evidence="2">DJ-1/PfpI domain-containing protein</fullName>
    </recommendedName>
</protein>
<dbReference type="SMR" id="A0A836G257"/>
<reference evidence="4" key="1">
    <citation type="journal article" date="2021" name="Microbiol. Resour. Announc.">
        <title>LGAAP: Leishmaniinae Genome Assembly and Annotation Pipeline.</title>
        <authorList>
            <person name="Almutairi H."/>
            <person name="Urbaniak M.D."/>
            <person name="Bates M.D."/>
            <person name="Jariyapan N."/>
            <person name="Kwakye-Nuako G."/>
            <person name="Thomaz-Soccol V."/>
            <person name="Al-Salem W.S."/>
            <person name="Dillon R.J."/>
            <person name="Bates P.A."/>
            <person name="Gatherer D."/>
        </authorList>
    </citation>
    <scope>NUCLEOTIDE SEQUENCE [LARGE SCALE GENOMIC DNA]</scope>
</reference>
<keyword evidence="4" id="KW-1185">Reference proteome</keyword>
<dbReference type="Proteomes" id="UP000674143">
    <property type="component" value="Unassembled WGS sequence"/>
</dbReference>